<evidence type="ECO:0000256" key="12">
    <source>
        <dbReference type="ARBA" id="ARBA00023172"/>
    </source>
</evidence>
<dbReference type="GO" id="GO:0009378">
    <property type="term" value="F:four-way junction helicase activity"/>
    <property type="evidence" value="ECO:0007669"/>
    <property type="project" value="TreeGrafter"/>
</dbReference>
<comment type="catalytic activity">
    <reaction evidence="15">
        <text>Couples ATP hydrolysis with the unwinding of duplex DNA by translocating in the 3'-5' direction.</text>
        <dbReference type="EC" id="5.6.2.4"/>
    </reaction>
</comment>
<dbReference type="GO" id="GO:0046872">
    <property type="term" value="F:metal ion binding"/>
    <property type="evidence" value="ECO:0007669"/>
    <property type="project" value="UniProtKB-KW"/>
</dbReference>
<dbReference type="SUPFAM" id="SSF46785">
    <property type="entry name" value="Winged helix' DNA-binding domain"/>
    <property type="match status" value="1"/>
</dbReference>
<dbReference type="InterPro" id="IPR044876">
    <property type="entry name" value="HRDC_dom_sf"/>
</dbReference>
<dbReference type="InterPro" id="IPR001650">
    <property type="entry name" value="Helicase_C-like"/>
</dbReference>
<dbReference type="NCBIfam" id="TIGR01389">
    <property type="entry name" value="recQ"/>
    <property type="match status" value="1"/>
</dbReference>
<dbReference type="InterPro" id="IPR006293">
    <property type="entry name" value="DNA_helicase_ATP-dep_RecQ_bac"/>
</dbReference>
<keyword evidence="5" id="KW-0547">Nucleotide-binding</keyword>
<keyword evidence="8 21" id="KW-0347">Helicase</keyword>
<dbReference type="Gene3D" id="3.40.50.300">
    <property type="entry name" value="P-loop containing nucleotide triphosphate hydrolases"/>
    <property type="match status" value="2"/>
</dbReference>
<dbReference type="Gene3D" id="1.10.150.80">
    <property type="entry name" value="HRDC domain"/>
    <property type="match status" value="1"/>
</dbReference>
<gene>
    <name evidence="21" type="ORF">CYPRO_2864</name>
</gene>
<feature type="region of interest" description="Disordered" evidence="17">
    <location>
        <begin position="601"/>
        <end position="621"/>
    </location>
</feature>
<dbReference type="Pfam" id="PF16124">
    <property type="entry name" value="RecQ_Zn_bind"/>
    <property type="match status" value="1"/>
</dbReference>
<dbReference type="GO" id="GO:0016787">
    <property type="term" value="F:hydrolase activity"/>
    <property type="evidence" value="ECO:0007669"/>
    <property type="project" value="UniProtKB-KW"/>
</dbReference>
<evidence type="ECO:0000259" key="19">
    <source>
        <dbReference type="PROSITE" id="PS51192"/>
    </source>
</evidence>
<keyword evidence="10" id="KW-0067">ATP-binding</keyword>
<dbReference type="InterPro" id="IPR014001">
    <property type="entry name" value="Helicase_ATP-bd"/>
</dbReference>
<dbReference type="Pfam" id="PF14493">
    <property type="entry name" value="HTH_40"/>
    <property type="match status" value="1"/>
</dbReference>
<dbReference type="InterPro" id="IPR032284">
    <property type="entry name" value="RecQ_Zn-bd"/>
</dbReference>
<reference evidence="21 22" key="1">
    <citation type="submission" date="2018-03" db="EMBL/GenBank/DDBJ databases">
        <title>Phenotypic and genomic properties of Cyclonatronum proteinivorum gen. nov., sp. nov., a haloalkaliphilic bacteroidete from soda lakes possessing Na+-translocating rhodopsin.</title>
        <authorList>
            <person name="Toshchakov S.V."/>
            <person name="Korzhenkov A."/>
            <person name="Samarov N.I."/>
            <person name="Kublanov I.V."/>
            <person name="Muntyan M.S."/>
            <person name="Sorokin D.Y."/>
        </authorList>
    </citation>
    <scope>NUCLEOTIDE SEQUENCE [LARGE SCALE GENOMIC DNA]</scope>
    <source>
        <strain evidence="21 22">Omega</strain>
    </source>
</reference>
<sequence length="717" mass="80762">MTKAEKILKEYFGYESFRPNQKDAIESVLSGRDTFVLMPTGGGKSLCYQIPALLMPGLTIVVSPLIALMKDQVDALRANGVGAAFINSSTAYNEQVETAMKIRRGEIRLLYVAPERFKSKDAVFSDILTGNTISLFAVDEAHCISHWGHDFRPDYLELASLKKRYPDVPVIALTASADETTRKDITEKLRLQDPQTLISSFNRSNIRYEVRQPSDAFGELLDFLKDYRSESGIIYTLKRSSTEELAEQLKAEGFNALPYHAGLPPEKRAKYQELFLRDEVPIMVATIAFGMGIDKSNVRFVVHMNMPKNIESYYQETGRAGRDGLASTALLFLNYGDLNTLRFFATIEDNPQQTDIMMRKLDMMLAFCEAKTCRREYLMRYFGEDHPSSCGNCDVCLNDYISYDYTIEGQKVLSAVARMGQQYGAEMVAQLLKGSKSKKMQFWMRDLKTYGAGRDQPVSFWRDMINELTAAGFLQRVTGSLPVYKLTAKSRALLKGEARFMVQKPRAVANISNQRTTAGELRHDRVLFQKLRQLRKSIADAESVAPFVVLSDASLQELAAYFPQNKEQLLNITGFGSKKTETYGQRFLDVIIPYCSENNIRPRTIPPKKRGSYPRSKSKTAKSDTALQTLQLFRAGKSIPEIAEHRELKPSTIENHLAAFVERGMLEADEIVEADKIQTIAEAVKQNDSGLMREIKDSLGEGYSYGEIKIVMAALQA</sequence>
<keyword evidence="13" id="KW-0234">DNA repair</keyword>
<keyword evidence="6" id="KW-0227">DNA damage</keyword>
<dbReference type="InterPro" id="IPR002121">
    <property type="entry name" value="HRDC_dom"/>
</dbReference>
<dbReference type="SMART" id="SM00490">
    <property type="entry name" value="HELICc"/>
    <property type="match status" value="1"/>
</dbReference>
<dbReference type="InterPro" id="IPR027417">
    <property type="entry name" value="P-loop_NTPase"/>
</dbReference>
<evidence type="ECO:0000256" key="2">
    <source>
        <dbReference type="ARBA" id="ARBA00001947"/>
    </source>
</evidence>
<evidence type="ECO:0000256" key="1">
    <source>
        <dbReference type="ARBA" id="ARBA00001946"/>
    </source>
</evidence>
<dbReference type="GO" id="GO:0043590">
    <property type="term" value="C:bacterial nucleoid"/>
    <property type="evidence" value="ECO:0007669"/>
    <property type="project" value="TreeGrafter"/>
</dbReference>
<dbReference type="PROSITE" id="PS51192">
    <property type="entry name" value="HELICASE_ATP_BIND_1"/>
    <property type="match status" value="1"/>
</dbReference>
<feature type="compositionally biased region" description="Basic residues" evidence="17">
    <location>
        <begin position="606"/>
        <end position="620"/>
    </location>
</feature>
<keyword evidence="14" id="KW-0413">Isomerase</keyword>
<evidence type="ECO:0000256" key="17">
    <source>
        <dbReference type="SAM" id="MobiDB-lite"/>
    </source>
</evidence>
<evidence type="ECO:0000256" key="16">
    <source>
        <dbReference type="NCBIfam" id="TIGR01389"/>
    </source>
</evidence>
<dbReference type="Pfam" id="PF00270">
    <property type="entry name" value="DEAD"/>
    <property type="match status" value="1"/>
</dbReference>
<dbReference type="InterPro" id="IPR011545">
    <property type="entry name" value="DEAD/DEAH_box_helicase_dom"/>
</dbReference>
<evidence type="ECO:0000256" key="4">
    <source>
        <dbReference type="ARBA" id="ARBA00022723"/>
    </source>
</evidence>
<dbReference type="GO" id="GO:0030894">
    <property type="term" value="C:replisome"/>
    <property type="evidence" value="ECO:0007669"/>
    <property type="project" value="TreeGrafter"/>
</dbReference>
<evidence type="ECO:0000259" key="18">
    <source>
        <dbReference type="PROSITE" id="PS50967"/>
    </source>
</evidence>
<dbReference type="GO" id="GO:0006310">
    <property type="term" value="P:DNA recombination"/>
    <property type="evidence" value="ECO:0007669"/>
    <property type="project" value="UniProtKB-UniRule"/>
</dbReference>
<dbReference type="Pfam" id="PF09382">
    <property type="entry name" value="RQC"/>
    <property type="match status" value="1"/>
</dbReference>
<feature type="domain" description="HRDC" evidence="18">
    <location>
        <begin position="521"/>
        <end position="601"/>
    </location>
</feature>
<evidence type="ECO:0000256" key="10">
    <source>
        <dbReference type="ARBA" id="ARBA00022840"/>
    </source>
</evidence>
<dbReference type="GO" id="GO:0009432">
    <property type="term" value="P:SOS response"/>
    <property type="evidence" value="ECO:0007669"/>
    <property type="project" value="UniProtKB-UniRule"/>
</dbReference>
<dbReference type="SMART" id="SM00487">
    <property type="entry name" value="DEXDc"/>
    <property type="match status" value="1"/>
</dbReference>
<dbReference type="Gene3D" id="1.10.10.10">
    <property type="entry name" value="Winged helix-like DNA-binding domain superfamily/Winged helix DNA-binding domain"/>
    <property type="match status" value="1"/>
</dbReference>
<accession>A0A345UNQ0</accession>
<dbReference type="RefSeq" id="WP_164682818.1">
    <property type="nucleotide sequence ID" value="NZ_CP027806.1"/>
</dbReference>
<evidence type="ECO:0000256" key="6">
    <source>
        <dbReference type="ARBA" id="ARBA00022763"/>
    </source>
</evidence>
<keyword evidence="4" id="KW-0479">Metal-binding</keyword>
<dbReference type="CDD" id="cd18794">
    <property type="entry name" value="SF2_C_RecQ"/>
    <property type="match status" value="1"/>
</dbReference>
<dbReference type="GO" id="GO:0006260">
    <property type="term" value="P:DNA replication"/>
    <property type="evidence" value="ECO:0007669"/>
    <property type="project" value="InterPro"/>
</dbReference>
<dbReference type="GO" id="GO:0003677">
    <property type="term" value="F:DNA binding"/>
    <property type="evidence" value="ECO:0007669"/>
    <property type="project" value="UniProtKB-KW"/>
</dbReference>
<dbReference type="KEGG" id="cprv:CYPRO_2864"/>
<dbReference type="SMART" id="SM00341">
    <property type="entry name" value="HRDC"/>
    <property type="match status" value="1"/>
</dbReference>
<evidence type="ECO:0000313" key="21">
    <source>
        <dbReference type="EMBL" id="AXJ02102.1"/>
    </source>
</evidence>
<dbReference type="NCBIfam" id="TIGR00614">
    <property type="entry name" value="recQ_fam"/>
    <property type="match status" value="1"/>
</dbReference>
<dbReference type="InterPro" id="IPR036388">
    <property type="entry name" value="WH-like_DNA-bd_sf"/>
</dbReference>
<dbReference type="InterPro" id="IPR010997">
    <property type="entry name" value="HRDC-like_sf"/>
</dbReference>
<keyword evidence="11" id="KW-0238">DNA-binding</keyword>
<evidence type="ECO:0000313" key="22">
    <source>
        <dbReference type="Proteomes" id="UP000254808"/>
    </source>
</evidence>
<keyword evidence="22" id="KW-1185">Reference proteome</keyword>
<dbReference type="PANTHER" id="PTHR13710">
    <property type="entry name" value="DNA HELICASE RECQ FAMILY MEMBER"/>
    <property type="match status" value="1"/>
</dbReference>
<organism evidence="21 22">
    <name type="scientific">Cyclonatronum proteinivorum</name>
    <dbReference type="NCBI Taxonomy" id="1457365"/>
    <lineage>
        <taxon>Bacteria</taxon>
        <taxon>Pseudomonadati</taxon>
        <taxon>Balneolota</taxon>
        <taxon>Balneolia</taxon>
        <taxon>Balneolales</taxon>
        <taxon>Cyclonatronaceae</taxon>
        <taxon>Cyclonatronum</taxon>
    </lineage>
</organism>
<feature type="domain" description="Helicase C-terminal" evidence="20">
    <location>
        <begin position="219"/>
        <end position="362"/>
    </location>
</feature>
<protein>
    <recommendedName>
        <fullName evidence="16">DNA helicase RecQ</fullName>
        <ecNumber evidence="16">5.6.2.4</ecNumber>
    </recommendedName>
</protein>
<dbReference type="EMBL" id="CP027806">
    <property type="protein sequence ID" value="AXJ02102.1"/>
    <property type="molecule type" value="Genomic_DNA"/>
</dbReference>
<dbReference type="FunFam" id="3.40.50.300:FF:000296">
    <property type="entry name" value="ATP-dependent DNA helicase RecQ"/>
    <property type="match status" value="1"/>
</dbReference>
<evidence type="ECO:0000259" key="20">
    <source>
        <dbReference type="PROSITE" id="PS51194"/>
    </source>
</evidence>
<dbReference type="GO" id="GO:0005737">
    <property type="term" value="C:cytoplasm"/>
    <property type="evidence" value="ECO:0007669"/>
    <property type="project" value="TreeGrafter"/>
</dbReference>
<name>A0A345UNQ0_9BACT</name>
<evidence type="ECO:0000256" key="5">
    <source>
        <dbReference type="ARBA" id="ARBA00022741"/>
    </source>
</evidence>
<evidence type="ECO:0000256" key="8">
    <source>
        <dbReference type="ARBA" id="ARBA00022806"/>
    </source>
</evidence>
<evidence type="ECO:0000256" key="9">
    <source>
        <dbReference type="ARBA" id="ARBA00022833"/>
    </source>
</evidence>
<dbReference type="Proteomes" id="UP000254808">
    <property type="component" value="Chromosome"/>
</dbReference>
<dbReference type="Pfam" id="PF00271">
    <property type="entry name" value="Helicase_C"/>
    <property type="match status" value="1"/>
</dbReference>
<dbReference type="InterPro" id="IPR029491">
    <property type="entry name" value="Helicase_HTH"/>
</dbReference>
<evidence type="ECO:0000256" key="15">
    <source>
        <dbReference type="ARBA" id="ARBA00034617"/>
    </source>
</evidence>
<dbReference type="GO" id="GO:0006281">
    <property type="term" value="P:DNA repair"/>
    <property type="evidence" value="ECO:0007669"/>
    <property type="project" value="UniProtKB-KW"/>
</dbReference>
<dbReference type="PANTHER" id="PTHR13710:SF105">
    <property type="entry name" value="ATP-DEPENDENT DNA HELICASE Q1"/>
    <property type="match status" value="1"/>
</dbReference>
<evidence type="ECO:0000256" key="7">
    <source>
        <dbReference type="ARBA" id="ARBA00022801"/>
    </source>
</evidence>
<dbReference type="PROSITE" id="PS50967">
    <property type="entry name" value="HRDC"/>
    <property type="match status" value="1"/>
</dbReference>
<evidence type="ECO:0000256" key="14">
    <source>
        <dbReference type="ARBA" id="ARBA00023235"/>
    </source>
</evidence>
<comment type="cofactor">
    <cofactor evidence="2">
        <name>Zn(2+)</name>
        <dbReference type="ChEBI" id="CHEBI:29105"/>
    </cofactor>
</comment>
<dbReference type="PROSITE" id="PS51194">
    <property type="entry name" value="HELICASE_CTER"/>
    <property type="match status" value="1"/>
</dbReference>
<dbReference type="GO" id="GO:0043138">
    <property type="term" value="F:3'-5' DNA helicase activity"/>
    <property type="evidence" value="ECO:0007669"/>
    <property type="project" value="UniProtKB-EC"/>
</dbReference>
<dbReference type="SUPFAM" id="SSF52540">
    <property type="entry name" value="P-loop containing nucleoside triphosphate hydrolases"/>
    <property type="match status" value="1"/>
</dbReference>
<dbReference type="CDD" id="cd17920">
    <property type="entry name" value="DEXHc_RecQ"/>
    <property type="match status" value="1"/>
</dbReference>
<dbReference type="Pfam" id="PF00570">
    <property type="entry name" value="HRDC"/>
    <property type="match status" value="1"/>
</dbReference>
<keyword evidence="7" id="KW-0378">Hydrolase</keyword>
<dbReference type="GO" id="GO:0005524">
    <property type="term" value="F:ATP binding"/>
    <property type="evidence" value="ECO:0007669"/>
    <property type="project" value="UniProtKB-KW"/>
</dbReference>
<dbReference type="Gene3D" id="1.10.10.1390">
    <property type="entry name" value="ATP-dependent DNA helicase RecQ"/>
    <property type="match status" value="1"/>
</dbReference>
<keyword evidence="12" id="KW-0233">DNA recombination</keyword>
<proteinExistence type="inferred from homology"/>
<dbReference type="SUPFAM" id="SSF47819">
    <property type="entry name" value="HRDC-like"/>
    <property type="match status" value="1"/>
</dbReference>
<dbReference type="EC" id="5.6.2.4" evidence="16"/>
<dbReference type="SMART" id="SM00956">
    <property type="entry name" value="RQC"/>
    <property type="match status" value="1"/>
</dbReference>
<comment type="similarity">
    <text evidence="3">Belongs to the helicase family. RecQ subfamily.</text>
</comment>
<dbReference type="InterPro" id="IPR018982">
    <property type="entry name" value="RQC_domain"/>
</dbReference>
<keyword evidence="9" id="KW-0862">Zinc</keyword>
<dbReference type="AlphaFoldDB" id="A0A345UNQ0"/>
<feature type="domain" description="Helicase ATP-binding" evidence="19">
    <location>
        <begin position="25"/>
        <end position="195"/>
    </location>
</feature>
<evidence type="ECO:0000256" key="13">
    <source>
        <dbReference type="ARBA" id="ARBA00023204"/>
    </source>
</evidence>
<dbReference type="InterPro" id="IPR004589">
    <property type="entry name" value="DNA_helicase_ATP-dep_RecQ"/>
</dbReference>
<evidence type="ECO:0000256" key="3">
    <source>
        <dbReference type="ARBA" id="ARBA00005446"/>
    </source>
</evidence>
<comment type="cofactor">
    <cofactor evidence="1">
        <name>Mg(2+)</name>
        <dbReference type="ChEBI" id="CHEBI:18420"/>
    </cofactor>
</comment>
<dbReference type="FunFam" id="3.40.50.300:FF:000156">
    <property type="entry name" value="ATP-dependent DNA helicase recQ"/>
    <property type="match status" value="1"/>
</dbReference>
<evidence type="ECO:0000256" key="11">
    <source>
        <dbReference type="ARBA" id="ARBA00023125"/>
    </source>
</evidence>
<dbReference type="InterPro" id="IPR036390">
    <property type="entry name" value="WH_DNA-bd_sf"/>
</dbReference>